<keyword evidence="1" id="KW-1133">Transmembrane helix</keyword>
<organism evidence="2">
    <name type="scientific">marine sediment metagenome</name>
    <dbReference type="NCBI Taxonomy" id="412755"/>
    <lineage>
        <taxon>unclassified sequences</taxon>
        <taxon>metagenomes</taxon>
        <taxon>ecological metagenomes</taxon>
    </lineage>
</organism>
<proteinExistence type="predicted"/>
<keyword evidence="1" id="KW-0812">Transmembrane</keyword>
<feature type="transmembrane region" description="Helical" evidence="1">
    <location>
        <begin position="6"/>
        <end position="31"/>
    </location>
</feature>
<evidence type="ECO:0000313" key="2">
    <source>
        <dbReference type="EMBL" id="KKL68711.1"/>
    </source>
</evidence>
<sequence>MTISEPLAIFWLVMIFILVVLLVIALAAYITGYYWTLGRHRALLAAFQDRQKKSTEVTKHDTQKQ</sequence>
<keyword evidence="1" id="KW-0472">Membrane</keyword>
<accession>A0A0F9ER02</accession>
<dbReference type="AlphaFoldDB" id="A0A0F9ER02"/>
<protein>
    <submittedName>
        <fullName evidence="2">Uncharacterized protein</fullName>
    </submittedName>
</protein>
<evidence type="ECO:0000256" key="1">
    <source>
        <dbReference type="SAM" id="Phobius"/>
    </source>
</evidence>
<gene>
    <name evidence="2" type="ORF">LCGC14_2122270</name>
</gene>
<reference evidence="2" key="1">
    <citation type="journal article" date="2015" name="Nature">
        <title>Complex archaea that bridge the gap between prokaryotes and eukaryotes.</title>
        <authorList>
            <person name="Spang A."/>
            <person name="Saw J.H."/>
            <person name="Jorgensen S.L."/>
            <person name="Zaremba-Niedzwiedzka K."/>
            <person name="Martijn J."/>
            <person name="Lind A.E."/>
            <person name="van Eijk R."/>
            <person name="Schleper C."/>
            <person name="Guy L."/>
            <person name="Ettema T.J."/>
        </authorList>
    </citation>
    <scope>NUCLEOTIDE SEQUENCE</scope>
</reference>
<comment type="caution">
    <text evidence="2">The sequence shown here is derived from an EMBL/GenBank/DDBJ whole genome shotgun (WGS) entry which is preliminary data.</text>
</comment>
<dbReference type="EMBL" id="LAZR01026448">
    <property type="protein sequence ID" value="KKL68711.1"/>
    <property type="molecule type" value="Genomic_DNA"/>
</dbReference>
<name>A0A0F9ER02_9ZZZZ</name>